<keyword evidence="1" id="KW-0805">Transcription regulation</keyword>
<dbReference type="Gene3D" id="1.10.10.60">
    <property type="entry name" value="Homeodomain-like"/>
    <property type="match status" value="1"/>
</dbReference>
<proteinExistence type="predicted"/>
<dbReference type="Pfam" id="PF16925">
    <property type="entry name" value="TetR_C_13"/>
    <property type="match status" value="1"/>
</dbReference>
<evidence type="ECO:0000259" key="5">
    <source>
        <dbReference type="PROSITE" id="PS50977"/>
    </source>
</evidence>
<gene>
    <name evidence="6" type="ORF">O0S08_03605</name>
</gene>
<dbReference type="Pfam" id="PF00440">
    <property type="entry name" value="TetR_N"/>
    <property type="match status" value="1"/>
</dbReference>
<organism evidence="6 7">
    <name type="scientific">Nannocystis punicea</name>
    <dbReference type="NCBI Taxonomy" id="2995304"/>
    <lineage>
        <taxon>Bacteria</taxon>
        <taxon>Pseudomonadati</taxon>
        <taxon>Myxococcota</taxon>
        <taxon>Polyangia</taxon>
        <taxon>Nannocystales</taxon>
        <taxon>Nannocystaceae</taxon>
        <taxon>Nannocystis</taxon>
    </lineage>
</organism>
<accession>A0ABY7H858</accession>
<dbReference type="PRINTS" id="PR00455">
    <property type="entry name" value="HTHTETR"/>
</dbReference>
<dbReference type="PANTHER" id="PTHR47506">
    <property type="entry name" value="TRANSCRIPTIONAL REGULATORY PROTEIN"/>
    <property type="match status" value="1"/>
</dbReference>
<dbReference type="InterPro" id="IPR009057">
    <property type="entry name" value="Homeodomain-like_sf"/>
</dbReference>
<dbReference type="RefSeq" id="WP_269037556.1">
    <property type="nucleotide sequence ID" value="NZ_CP114040.1"/>
</dbReference>
<keyword evidence="3" id="KW-0804">Transcription</keyword>
<evidence type="ECO:0000256" key="3">
    <source>
        <dbReference type="ARBA" id="ARBA00023163"/>
    </source>
</evidence>
<dbReference type="PROSITE" id="PS50977">
    <property type="entry name" value="HTH_TETR_2"/>
    <property type="match status" value="1"/>
</dbReference>
<sequence>MRYPDDHKDAVRGRIVAAASRALRGLGLTGVGIPALMKRAGLTHGGFYRHFESRDELVAEALRAAADETLPRIFGKAVGAADPLAAVLDTYLSAPHRADAEHGCALAALGAEAPRQTPEVRRAFAEIARRFLSEMDTVVRRGAPQGELHDDALAITAAMIGGIVLARLVRDESLADRVLAATRRLVRRAT</sequence>
<keyword evidence="7" id="KW-1185">Reference proteome</keyword>
<dbReference type="SUPFAM" id="SSF48498">
    <property type="entry name" value="Tetracyclin repressor-like, C-terminal domain"/>
    <property type="match status" value="1"/>
</dbReference>
<dbReference type="InterPro" id="IPR011075">
    <property type="entry name" value="TetR_C"/>
</dbReference>
<dbReference type="Proteomes" id="UP001164459">
    <property type="component" value="Chromosome"/>
</dbReference>
<feature type="domain" description="HTH tetR-type" evidence="5">
    <location>
        <begin position="9"/>
        <end position="69"/>
    </location>
</feature>
<dbReference type="Gene3D" id="1.10.357.10">
    <property type="entry name" value="Tetracycline Repressor, domain 2"/>
    <property type="match status" value="1"/>
</dbReference>
<evidence type="ECO:0000256" key="1">
    <source>
        <dbReference type="ARBA" id="ARBA00023015"/>
    </source>
</evidence>
<name>A0ABY7H858_9BACT</name>
<dbReference type="InterPro" id="IPR001647">
    <property type="entry name" value="HTH_TetR"/>
</dbReference>
<dbReference type="PANTHER" id="PTHR47506:SF7">
    <property type="entry name" value="TRANSCRIPTIONAL REGULATORY PROTEIN"/>
    <property type="match status" value="1"/>
</dbReference>
<evidence type="ECO:0000313" key="7">
    <source>
        <dbReference type="Proteomes" id="UP001164459"/>
    </source>
</evidence>
<feature type="DNA-binding region" description="H-T-H motif" evidence="4">
    <location>
        <begin position="32"/>
        <end position="51"/>
    </location>
</feature>
<reference evidence="6" key="1">
    <citation type="submission" date="2022-11" db="EMBL/GenBank/DDBJ databases">
        <title>Minimal conservation of predation-associated metabolite biosynthetic gene clusters underscores biosynthetic potential of Myxococcota including descriptions for ten novel species: Archangium lansinium sp. nov., Myxococcus landrumus sp. nov., Nannocystis bai.</title>
        <authorList>
            <person name="Ahearne A."/>
            <person name="Stevens C."/>
            <person name="Dowd S."/>
        </authorList>
    </citation>
    <scope>NUCLEOTIDE SEQUENCE</scope>
    <source>
        <strain evidence="6">Fl3</strain>
    </source>
</reference>
<evidence type="ECO:0000256" key="2">
    <source>
        <dbReference type="ARBA" id="ARBA00023125"/>
    </source>
</evidence>
<protein>
    <submittedName>
        <fullName evidence="6">TetR/AcrR family transcriptional regulator</fullName>
    </submittedName>
</protein>
<dbReference type="SUPFAM" id="SSF46689">
    <property type="entry name" value="Homeodomain-like"/>
    <property type="match status" value="1"/>
</dbReference>
<keyword evidence="2 4" id="KW-0238">DNA-binding</keyword>
<evidence type="ECO:0000256" key="4">
    <source>
        <dbReference type="PROSITE-ProRule" id="PRU00335"/>
    </source>
</evidence>
<dbReference type="InterPro" id="IPR036271">
    <property type="entry name" value="Tet_transcr_reg_TetR-rel_C_sf"/>
</dbReference>
<dbReference type="EMBL" id="CP114040">
    <property type="protein sequence ID" value="WAS95224.1"/>
    <property type="molecule type" value="Genomic_DNA"/>
</dbReference>
<evidence type="ECO:0000313" key="6">
    <source>
        <dbReference type="EMBL" id="WAS95224.1"/>
    </source>
</evidence>